<sequence>MTKEEVLEKMEEEKESVKSKILYGQSSNSSANGCGWCFDVINHAIDLVEQLDEPKKVIIPQFVADRIEEAKEHYGSEIDPLKIVYWAGSHIIDSDSHYEWLENIHNQELLFNAIANGYEVEN</sequence>
<protein>
    <submittedName>
        <fullName evidence="1">DUF1642 domain-containing protein</fullName>
    </submittedName>
</protein>
<dbReference type="Proteomes" id="UP000743107">
    <property type="component" value="Unassembled WGS sequence"/>
</dbReference>
<name>A0AA41C0K3_PEDPE</name>
<reference evidence="1" key="1">
    <citation type="submission" date="2020-11" db="EMBL/GenBank/DDBJ databases">
        <title>Antibiotic susceptibility profiles of Pediococcus pentosaceus from various origins and their implications for the safety assessment of strains with food-technology applications.</title>
        <authorList>
            <person name="Shani N."/>
            <person name="Oberhaensli S."/>
            <person name="Arias E."/>
        </authorList>
    </citation>
    <scope>NUCLEOTIDE SEQUENCE</scope>
    <source>
        <strain evidence="1">FAM 19164</strain>
    </source>
</reference>
<dbReference type="EMBL" id="JADOFV010000004">
    <property type="protein sequence ID" value="MBF7127613.1"/>
    <property type="molecule type" value="Genomic_DNA"/>
</dbReference>
<dbReference type="InterPro" id="IPR012865">
    <property type="entry name" value="DUF1642"/>
</dbReference>
<gene>
    <name evidence="1" type="ORF">ITQ97_07330</name>
</gene>
<dbReference type="RefSeq" id="WP_195752009.1">
    <property type="nucleotide sequence ID" value="NZ_JADOFV010000004.1"/>
</dbReference>
<evidence type="ECO:0000313" key="1">
    <source>
        <dbReference type="EMBL" id="MBF7127613.1"/>
    </source>
</evidence>
<proteinExistence type="predicted"/>
<organism evidence="1 2">
    <name type="scientific">Pediococcus pentosaceus</name>
    <dbReference type="NCBI Taxonomy" id="1255"/>
    <lineage>
        <taxon>Bacteria</taxon>
        <taxon>Bacillati</taxon>
        <taxon>Bacillota</taxon>
        <taxon>Bacilli</taxon>
        <taxon>Lactobacillales</taxon>
        <taxon>Lactobacillaceae</taxon>
        <taxon>Pediococcus</taxon>
    </lineage>
</organism>
<accession>A0AA41C0K3</accession>
<dbReference type="AlphaFoldDB" id="A0AA41C0K3"/>
<dbReference type="Pfam" id="PF07852">
    <property type="entry name" value="DUF1642"/>
    <property type="match status" value="1"/>
</dbReference>
<evidence type="ECO:0000313" key="2">
    <source>
        <dbReference type="Proteomes" id="UP000743107"/>
    </source>
</evidence>
<comment type="caution">
    <text evidence="1">The sequence shown here is derived from an EMBL/GenBank/DDBJ whole genome shotgun (WGS) entry which is preliminary data.</text>
</comment>